<dbReference type="InterPro" id="IPR036322">
    <property type="entry name" value="WD40_repeat_dom_sf"/>
</dbReference>
<feature type="repeat" description="WD" evidence="4">
    <location>
        <begin position="183"/>
        <end position="215"/>
    </location>
</feature>
<dbReference type="PROSITE" id="PS50294">
    <property type="entry name" value="WD_REPEATS_REGION"/>
    <property type="match status" value="2"/>
</dbReference>
<reference evidence="8" key="1">
    <citation type="submission" date="2015-08" db="UniProtKB">
        <authorList>
            <consortium name="WormBaseParasite"/>
        </authorList>
    </citation>
    <scope>IDENTIFICATION</scope>
</reference>
<organism evidence="8">
    <name type="scientific">Strongyloides stercoralis</name>
    <name type="common">Threadworm</name>
    <dbReference type="NCBI Taxonomy" id="6248"/>
    <lineage>
        <taxon>Eukaryota</taxon>
        <taxon>Metazoa</taxon>
        <taxon>Ecdysozoa</taxon>
        <taxon>Nematoda</taxon>
        <taxon>Chromadorea</taxon>
        <taxon>Rhabditida</taxon>
        <taxon>Tylenchina</taxon>
        <taxon>Panagrolaimomorpha</taxon>
        <taxon>Strongyloidoidea</taxon>
        <taxon>Strongyloididae</taxon>
        <taxon>Strongyloides</taxon>
    </lineage>
</organism>
<dbReference type="WBParaSite" id="SSTP_0000962700.1">
    <property type="protein sequence ID" value="SSTP_0000962700.1"/>
    <property type="gene ID" value="SSTP_0000962700"/>
</dbReference>
<dbReference type="GO" id="GO:0005929">
    <property type="term" value="C:cilium"/>
    <property type="evidence" value="ECO:0007669"/>
    <property type="project" value="UniProtKB-SubCell"/>
</dbReference>
<evidence type="ECO:0000256" key="1">
    <source>
        <dbReference type="ARBA" id="ARBA00004138"/>
    </source>
</evidence>
<dbReference type="PANTHER" id="PTHR24098">
    <property type="entry name" value="OUTER SEGMENT 5"/>
    <property type="match status" value="1"/>
</dbReference>
<dbReference type="STRING" id="6248.A0A0K0EJI1"/>
<evidence type="ECO:0000313" key="7">
    <source>
        <dbReference type="Proteomes" id="UP000035681"/>
    </source>
</evidence>
<evidence type="ECO:0000313" key="8">
    <source>
        <dbReference type="WBParaSite" id="SSTP_0000962700.1"/>
    </source>
</evidence>
<evidence type="ECO:0000256" key="4">
    <source>
        <dbReference type="PROSITE-ProRule" id="PRU00221"/>
    </source>
</evidence>
<feature type="domain" description="IFT80/172/WDR35 TPR" evidence="6">
    <location>
        <begin position="617"/>
        <end position="763"/>
    </location>
</feature>
<feature type="repeat" description="WD" evidence="4">
    <location>
        <begin position="101"/>
        <end position="133"/>
    </location>
</feature>
<dbReference type="GO" id="GO:0060271">
    <property type="term" value="P:cilium assembly"/>
    <property type="evidence" value="ECO:0007669"/>
    <property type="project" value="TreeGrafter"/>
</dbReference>
<dbReference type="InterPro" id="IPR056456">
    <property type="entry name" value="Beta-prop_IFT80_2nd"/>
</dbReference>
<feature type="domain" description="IFT80 second beta-propeller" evidence="5">
    <location>
        <begin position="300"/>
        <end position="588"/>
    </location>
</feature>
<comment type="subcellular location">
    <subcellularLocation>
        <location evidence="1">Cell projection</location>
        <location evidence="1">Cilium</location>
    </subcellularLocation>
</comment>
<dbReference type="AlphaFoldDB" id="A0A0K0EJI1"/>
<dbReference type="InterPro" id="IPR001680">
    <property type="entry name" value="WD40_rpt"/>
</dbReference>
<sequence length="764" mass="86730">MKFEITYTKNPSHQAAVTAVTWIDSESAISCGDDEQVLMWDTTIFESKQLMMLKENFPTSIQLSNNISQSTNKKSIKDGIIISTTGGKIIIIRNNKIEKTINAHDGACLSVKWSDDGSSFVSCGEEGTIKMWSKNGMLRSILARCDNSIYTMAWSPDSTKILYCSGEYCYIKNLKIPIHPSKWKGHDGIITCCDWSVTSNLIITGGEDCKYRVWDGLGRIIYTSLSHEYPITSLSWNPDGNLFVVGSFNLLRLCDKLGWSHSLEKFMVGSIMTVDWSQDSTEIIAGAATGHIIYGQIVGKRLSWNNLEIFMFKKNGIEVKDVLSETLIEKLETRERIVYISIAFGYLVTVTTKQIYIYSSKNWSLPTIVDLKEEKGSTVIQSSRFFLLIGLSSLEIYGYEGRLQTTIKLQRQTIQKMISEKSVTLSDDVVGVRDNDNHKIIHLHDTTNGKTIGDGKITHQQDIIEICIDMVGNTIQRKIAFIDSNNDLYINLVNSFGLTDQRYKIASNVKQIIFHDSSPMLLCLQENIKLLIFTYPNIVFIDSELLNESIITIDLKGIGSSPSLINFTGENICVLKSNGAFITYSVPPSIQGLYDCINNSKWDQGVRICRNVKEPYLWSILAGMAVAERNVFIAEMAYSELDKADRVLFLSQIRKEKNLNLKNALFSMFAGRISEAETILLQSKYYFRAILLNIQMYRWERALQLALQYNMHIDTVLGYRQRYLEDIGVEETNEKILQQYSQVEVDWVHIKRSINNELAIEKEG</sequence>
<dbReference type="Proteomes" id="UP000035681">
    <property type="component" value="Unplaced"/>
</dbReference>
<keyword evidence="7" id="KW-1185">Reference proteome</keyword>
<keyword evidence="3" id="KW-0966">Cell projection</keyword>
<evidence type="ECO:0000259" key="6">
    <source>
        <dbReference type="Pfam" id="PF23387"/>
    </source>
</evidence>
<dbReference type="WBParaSite" id="TCONS_00007752.p1">
    <property type="protein sequence ID" value="TCONS_00007752.p1"/>
    <property type="gene ID" value="XLOC_005785"/>
</dbReference>
<protein>
    <submittedName>
        <fullName evidence="9">Intraflagellar transport protein 80 homolog</fullName>
    </submittedName>
    <submittedName>
        <fullName evidence="8">WD_REPEATS_REGION domain-containing protein</fullName>
    </submittedName>
</protein>
<proteinExistence type="predicted"/>
<evidence type="ECO:0000259" key="5">
    <source>
        <dbReference type="Pfam" id="PF23335"/>
    </source>
</evidence>
<dbReference type="PROSITE" id="PS50082">
    <property type="entry name" value="WD_REPEATS_2"/>
    <property type="match status" value="2"/>
</dbReference>
<dbReference type="Pfam" id="PF00400">
    <property type="entry name" value="WD40"/>
    <property type="match status" value="4"/>
</dbReference>
<dbReference type="InterPro" id="IPR056157">
    <property type="entry name" value="TPR_IFT80_172_dom"/>
</dbReference>
<dbReference type="GO" id="GO:0030992">
    <property type="term" value="C:intraciliary transport particle B"/>
    <property type="evidence" value="ECO:0007669"/>
    <property type="project" value="TreeGrafter"/>
</dbReference>
<keyword evidence="4" id="KW-0853">WD repeat</keyword>
<dbReference type="PANTHER" id="PTHR24098:SF0">
    <property type="entry name" value="OUTER SEGMENT 5"/>
    <property type="match status" value="1"/>
</dbReference>
<dbReference type="Gene3D" id="2.130.10.10">
    <property type="entry name" value="YVTN repeat-like/Quinoprotein amine dehydrogenase"/>
    <property type="match status" value="2"/>
</dbReference>
<name>A0A0K0EJI1_STRER</name>
<accession>A0A0K0EJI1</accession>
<dbReference type="Gene3D" id="1.25.40.470">
    <property type="match status" value="1"/>
</dbReference>
<evidence type="ECO:0000256" key="2">
    <source>
        <dbReference type="ARBA" id="ARBA00023069"/>
    </source>
</evidence>
<evidence type="ECO:0000313" key="9">
    <source>
        <dbReference type="WBParaSite" id="TCONS_00007752.p1"/>
    </source>
</evidence>
<dbReference type="Pfam" id="PF23335">
    <property type="entry name" value="Beta-prop_IFT80_2nd"/>
    <property type="match status" value="1"/>
</dbReference>
<evidence type="ECO:0000256" key="3">
    <source>
        <dbReference type="ARBA" id="ARBA00023273"/>
    </source>
</evidence>
<dbReference type="InterPro" id="IPR015943">
    <property type="entry name" value="WD40/YVTN_repeat-like_dom_sf"/>
</dbReference>
<dbReference type="SMART" id="SM00320">
    <property type="entry name" value="WD40"/>
    <property type="match status" value="5"/>
</dbReference>
<dbReference type="SUPFAM" id="SSF50978">
    <property type="entry name" value="WD40 repeat-like"/>
    <property type="match status" value="2"/>
</dbReference>
<keyword evidence="2" id="KW-0969">Cilium</keyword>
<dbReference type="Pfam" id="PF23387">
    <property type="entry name" value="TPR_IFT80_172"/>
    <property type="match status" value="1"/>
</dbReference>